<feature type="transmembrane region" description="Helical" evidence="1">
    <location>
        <begin position="212"/>
        <end position="230"/>
    </location>
</feature>
<evidence type="ECO:0000313" key="3">
    <source>
        <dbReference type="Proteomes" id="UP001202961"/>
    </source>
</evidence>
<evidence type="ECO:0000313" key="2">
    <source>
        <dbReference type="EMBL" id="MCM2371732.1"/>
    </source>
</evidence>
<reference evidence="2 3" key="1">
    <citation type="journal article" date="2022" name="Syst. Appl. Microbiol.">
        <title>Rhodopirellula aestuarii sp. nov., a novel member of the genus Rhodopirellula isolated from brackish sediments collected in the Tagus River estuary, Portugal.</title>
        <authorList>
            <person name="Vitorino I.R."/>
            <person name="Klimek D."/>
            <person name="Calusinska M."/>
            <person name="Lobo-da-Cunha A."/>
            <person name="Vasconcelos V."/>
            <person name="Lage O.M."/>
        </authorList>
    </citation>
    <scope>NUCLEOTIDE SEQUENCE [LARGE SCALE GENOMIC DNA]</scope>
    <source>
        <strain evidence="2 3">ICT_H3.1</strain>
    </source>
</reference>
<sequence length="607" mass="67498">MNAVTLSPNRIPQTKRTSSHRFAGITSWKHPIETIWHLESVRTSHRLRRFWDRIRSPRHAAASILAVSFVLLYLLAGLTVLSRRDVVDPERLQLWLSGGMVLYALYHCIKYLWSSRPADEPTCVVTTPAAALWIGGGPLARTFVVLHEVVRVLPATAVKSMLLCVVLWRDVPNLFSLWCGVFLALFALEWMRRIVSHVIDATTAREKKILKLASVIVVVALVAALGMQTINETHVDGDPAMYMSTAIAEVALFAGSDTVQWFALPLQPASHLAVSQPMWPMTILVPVTWMPVHCLLLILMSIITIALMATALIHLDQWSINRRHANEQAQLQTWQTQALVAADGRSVSRRLVSSAGDRESYRPLFSWPVWAIVSRQLYCIRRYRMNVLISFAIPMAVSLSPLLTPSAGLAGQITKQWIFVIGGIALSSLLLAPPALQIDFRRDLKRMGLLRSFPLTATEMCAGMLSVPVAITILFQWITLAVASVIADVPMMQVIWLAIAFPSLSLLTFAVENALFLAYPHQIHDQGIWMVIRAKITFLWKGLVLLIVPVALFLWGTVCHAVLPAAVVVPVGFLGSLFGCWMVAFTAFLVLVGSWKRFDPAIDIPPD</sequence>
<gene>
    <name evidence="2" type="ORF">NB063_14060</name>
</gene>
<dbReference type="RefSeq" id="WP_250929363.1">
    <property type="nucleotide sequence ID" value="NZ_JAMQBK010000036.1"/>
</dbReference>
<feature type="transmembrane region" description="Helical" evidence="1">
    <location>
        <begin position="538"/>
        <end position="563"/>
    </location>
</feature>
<dbReference type="Proteomes" id="UP001202961">
    <property type="component" value="Unassembled WGS sequence"/>
</dbReference>
<keyword evidence="1" id="KW-0472">Membrane</keyword>
<feature type="transmembrane region" description="Helical" evidence="1">
    <location>
        <begin position="461"/>
        <end position="487"/>
    </location>
</feature>
<evidence type="ECO:0008006" key="4">
    <source>
        <dbReference type="Google" id="ProtNLM"/>
    </source>
</evidence>
<accession>A0ABT0U4E4</accession>
<keyword evidence="3" id="KW-1185">Reference proteome</keyword>
<evidence type="ECO:0000256" key="1">
    <source>
        <dbReference type="SAM" id="Phobius"/>
    </source>
</evidence>
<feature type="transmembrane region" description="Helical" evidence="1">
    <location>
        <begin position="569"/>
        <end position="592"/>
    </location>
</feature>
<proteinExistence type="predicted"/>
<keyword evidence="1" id="KW-0812">Transmembrane</keyword>
<protein>
    <recommendedName>
        <fullName evidence="4">Transmembrane protein</fullName>
    </recommendedName>
</protein>
<name>A0ABT0U4E4_9BACT</name>
<feature type="transmembrane region" description="Helical" evidence="1">
    <location>
        <begin position="416"/>
        <end position="440"/>
    </location>
</feature>
<feature type="transmembrane region" description="Helical" evidence="1">
    <location>
        <begin position="288"/>
        <end position="313"/>
    </location>
</feature>
<feature type="transmembrane region" description="Helical" evidence="1">
    <location>
        <begin position="493"/>
        <end position="517"/>
    </location>
</feature>
<organism evidence="2 3">
    <name type="scientific">Aporhodopirellula aestuarii</name>
    <dbReference type="NCBI Taxonomy" id="2950107"/>
    <lineage>
        <taxon>Bacteria</taxon>
        <taxon>Pseudomonadati</taxon>
        <taxon>Planctomycetota</taxon>
        <taxon>Planctomycetia</taxon>
        <taxon>Pirellulales</taxon>
        <taxon>Pirellulaceae</taxon>
        <taxon>Aporhodopirellula</taxon>
    </lineage>
</organism>
<feature type="transmembrane region" description="Helical" evidence="1">
    <location>
        <begin position="92"/>
        <end position="109"/>
    </location>
</feature>
<keyword evidence="1" id="KW-1133">Transmembrane helix</keyword>
<dbReference type="EMBL" id="JAMQBK010000036">
    <property type="protein sequence ID" value="MCM2371732.1"/>
    <property type="molecule type" value="Genomic_DNA"/>
</dbReference>
<feature type="transmembrane region" description="Helical" evidence="1">
    <location>
        <begin position="385"/>
        <end position="404"/>
    </location>
</feature>
<comment type="caution">
    <text evidence="2">The sequence shown here is derived from an EMBL/GenBank/DDBJ whole genome shotgun (WGS) entry which is preliminary data.</text>
</comment>
<feature type="transmembrane region" description="Helical" evidence="1">
    <location>
        <begin position="174"/>
        <end position="191"/>
    </location>
</feature>
<feature type="transmembrane region" description="Helical" evidence="1">
    <location>
        <begin position="59"/>
        <end position="80"/>
    </location>
</feature>